<evidence type="ECO:0000256" key="2">
    <source>
        <dbReference type="SAM" id="Coils"/>
    </source>
</evidence>
<dbReference type="InterPro" id="IPR036911">
    <property type="entry name" value="ICAT_sf"/>
</dbReference>
<dbReference type="PANTHER" id="PTHR16505">
    <property type="entry name" value="PROTEIN LZIC"/>
    <property type="match status" value="1"/>
</dbReference>
<dbReference type="PANTHER" id="PTHR16505:SF8">
    <property type="entry name" value="PROTEIN LZIC"/>
    <property type="match status" value="1"/>
</dbReference>
<reference evidence="4" key="1">
    <citation type="journal article" date="2024" name="Gigascience">
        <title>Chromosome-level genome of the poultry shaft louse Menopon gallinae provides insight into the host-switching and adaptive evolution of parasitic lice.</title>
        <authorList>
            <person name="Xu Y."/>
            <person name="Ma L."/>
            <person name="Liu S."/>
            <person name="Liang Y."/>
            <person name="Liu Q."/>
            <person name="He Z."/>
            <person name="Tian L."/>
            <person name="Duan Y."/>
            <person name="Cai W."/>
            <person name="Li H."/>
            <person name="Song F."/>
        </authorList>
    </citation>
    <scope>NUCLEOTIDE SEQUENCE</scope>
    <source>
        <strain evidence="4">Cailab_2023a</strain>
    </source>
</reference>
<dbReference type="Pfam" id="PF06384">
    <property type="entry name" value="ICAT"/>
    <property type="match status" value="1"/>
</dbReference>
<feature type="coiled-coil region" evidence="2">
    <location>
        <begin position="7"/>
        <end position="60"/>
    </location>
</feature>
<organism evidence="4">
    <name type="scientific">Menopon gallinae</name>
    <name type="common">poultry shaft louse</name>
    <dbReference type="NCBI Taxonomy" id="328185"/>
    <lineage>
        <taxon>Eukaryota</taxon>
        <taxon>Metazoa</taxon>
        <taxon>Ecdysozoa</taxon>
        <taxon>Arthropoda</taxon>
        <taxon>Hexapoda</taxon>
        <taxon>Insecta</taxon>
        <taxon>Pterygota</taxon>
        <taxon>Neoptera</taxon>
        <taxon>Paraneoptera</taxon>
        <taxon>Psocodea</taxon>
        <taxon>Troctomorpha</taxon>
        <taxon>Phthiraptera</taxon>
        <taxon>Amblycera</taxon>
        <taxon>Menoponidae</taxon>
        <taxon>Menopon</taxon>
    </lineage>
</organism>
<proteinExistence type="inferred from homology"/>
<dbReference type="InterPro" id="IPR009428">
    <property type="entry name" value="ICAT_dom"/>
</dbReference>
<feature type="domain" description="Beta-catenin-interacting ICAT" evidence="3">
    <location>
        <begin position="115"/>
        <end position="188"/>
    </location>
</feature>
<comment type="caution">
    <text evidence="4">The sequence shown here is derived from an EMBL/GenBank/DDBJ whole genome shotgun (WGS) entry which is preliminary data.</text>
</comment>
<dbReference type="AlphaFoldDB" id="A0AAW2I630"/>
<accession>A0AAW2I630</accession>
<evidence type="ECO:0000259" key="3">
    <source>
        <dbReference type="Pfam" id="PF06384"/>
    </source>
</evidence>
<sequence>MMASRGQEETKILRENLESQLERLIQQLADLEEVKDELDQSEYNDTKEETLEQLKEFNERLSKIMSGNMTLVDELGSMQLATQAAISEAFSTPEVIRMFARREPGQLKQRLAERERDYKLGHIHESQFKNDKKEILTALRQLGEKLTIEEIKFLDEEINNQRGKNFEKVTENSDNMEAVIKQATKQVNLGRPTANMPG</sequence>
<dbReference type="InterPro" id="IPR040065">
    <property type="entry name" value="LZIC"/>
</dbReference>
<gene>
    <name evidence="4" type="ORF">PYX00_004801</name>
</gene>
<dbReference type="Gene3D" id="1.10.10.490">
    <property type="entry name" value="Beta-catenin-interacting ICAT"/>
    <property type="match status" value="1"/>
</dbReference>
<dbReference type="GO" id="GO:0008013">
    <property type="term" value="F:beta-catenin binding"/>
    <property type="evidence" value="ECO:0007669"/>
    <property type="project" value="InterPro"/>
</dbReference>
<evidence type="ECO:0000256" key="1">
    <source>
        <dbReference type="ARBA" id="ARBA00006505"/>
    </source>
</evidence>
<dbReference type="SUPFAM" id="SSF81730">
    <property type="entry name" value="beta-catenin-interacting protein ICAT"/>
    <property type="match status" value="1"/>
</dbReference>
<dbReference type="EMBL" id="JARGDH010000002">
    <property type="protein sequence ID" value="KAL0277562.1"/>
    <property type="molecule type" value="Genomic_DNA"/>
</dbReference>
<protein>
    <recommendedName>
        <fullName evidence="3">Beta-catenin-interacting ICAT domain-containing protein</fullName>
    </recommendedName>
</protein>
<name>A0AAW2I630_9NEOP</name>
<keyword evidence="2" id="KW-0175">Coiled coil</keyword>
<evidence type="ECO:0000313" key="4">
    <source>
        <dbReference type="EMBL" id="KAL0277562.1"/>
    </source>
</evidence>
<comment type="similarity">
    <text evidence="1">Belongs to the CTNNBIP1 family.</text>
</comment>